<reference evidence="3 4" key="1">
    <citation type="journal article" date="2023" name="Hortic Res">
        <title>Pangenome of water caltrop reveals structural variations and asymmetric subgenome divergence after allopolyploidization.</title>
        <authorList>
            <person name="Zhang X."/>
            <person name="Chen Y."/>
            <person name="Wang L."/>
            <person name="Yuan Y."/>
            <person name="Fang M."/>
            <person name="Shi L."/>
            <person name="Lu R."/>
            <person name="Comes H.P."/>
            <person name="Ma Y."/>
            <person name="Chen Y."/>
            <person name="Huang G."/>
            <person name="Zhou Y."/>
            <person name="Zheng Z."/>
            <person name="Qiu Y."/>
        </authorList>
    </citation>
    <scope>NUCLEOTIDE SEQUENCE [LARGE SCALE GENOMIC DNA]</scope>
    <source>
        <tissue evidence="3">Roots</tissue>
    </source>
</reference>
<dbReference type="Gene3D" id="3.80.10.10">
    <property type="entry name" value="Ribonuclease Inhibitor"/>
    <property type="match status" value="3"/>
</dbReference>
<comment type="caution">
    <text evidence="3">The sequence shown here is derived from an EMBL/GenBank/DDBJ whole genome shotgun (WGS) entry which is preliminary data.</text>
</comment>
<proteinExistence type="predicted"/>
<dbReference type="Proteomes" id="UP001345219">
    <property type="component" value="Chromosome 4"/>
</dbReference>
<organism evidence="3 4">
    <name type="scientific">Trapa incisa</name>
    <dbReference type="NCBI Taxonomy" id="236973"/>
    <lineage>
        <taxon>Eukaryota</taxon>
        <taxon>Viridiplantae</taxon>
        <taxon>Streptophyta</taxon>
        <taxon>Embryophyta</taxon>
        <taxon>Tracheophyta</taxon>
        <taxon>Spermatophyta</taxon>
        <taxon>Magnoliopsida</taxon>
        <taxon>eudicotyledons</taxon>
        <taxon>Gunneridae</taxon>
        <taxon>Pentapetalae</taxon>
        <taxon>rosids</taxon>
        <taxon>malvids</taxon>
        <taxon>Myrtales</taxon>
        <taxon>Lythraceae</taxon>
        <taxon>Trapa</taxon>
    </lineage>
</organism>
<dbReference type="PANTHER" id="PTHR47679">
    <property type="entry name" value="PROTEIN TORNADO 1"/>
    <property type="match status" value="1"/>
</dbReference>
<name>A0AAN7JQ77_9MYRT</name>
<dbReference type="EMBL" id="JAXIOK010000017">
    <property type="protein sequence ID" value="KAK4751581.1"/>
    <property type="molecule type" value="Genomic_DNA"/>
</dbReference>
<dbReference type="SUPFAM" id="SSF52047">
    <property type="entry name" value="RNI-like"/>
    <property type="match status" value="1"/>
</dbReference>
<evidence type="ECO:0000259" key="2">
    <source>
        <dbReference type="Pfam" id="PF25497"/>
    </source>
</evidence>
<evidence type="ECO:0000313" key="4">
    <source>
        <dbReference type="Proteomes" id="UP001345219"/>
    </source>
</evidence>
<evidence type="ECO:0000256" key="1">
    <source>
        <dbReference type="ARBA" id="ARBA00022737"/>
    </source>
</evidence>
<dbReference type="Gene3D" id="3.40.50.300">
    <property type="entry name" value="P-loop containing nucleotide triphosphate hydrolases"/>
    <property type="match status" value="1"/>
</dbReference>
<feature type="domain" description="C-terminal of Roc COR-B" evidence="2">
    <location>
        <begin position="895"/>
        <end position="1028"/>
    </location>
</feature>
<gene>
    <name evidence="3" type="ORF">SAY87_005063</name>
</gene>
<dbReference type="PANTHER" id="PTHR47679:SF1">
    <property type="entry name" value="PROTEIN TORNADO 1"/>
    <property type="match status" value="1"/>
</dbReference>
<accession>A0AAN7JQ77</accession>
<evidence type="ECO:0000313" key="3">
    <source>
        <dbReference type="EMBL" id="KAK4751581.1"/>
    </source>
</evidence>
<dbReference type="InterPro" id="IPR057263">
    <property type="entry name" value="COR-B"/>
</dbReference>
<dbReference type="SUPFAM" id="SSF52540">
    <property type="entry name" value="P-loop containing nucleoside triphosphate hydrolases"/>
    <property type="match status" value="1"/>
</dbReference>
<keyword evidence="4" id="KW-1185">Reference proteome</keyword>
<protein>
    <recommendedName>
        <fullName evidence="2">C-terminal of Roc COR-B domain-containing protein</fullName>
    </recommendedName>
</protein>
<sequence>MATSSDHSRLGDLEVALEAVQGCSLHSVSFFLSQPASGCFRETENSLNVNISKTDISFFLRLLTACAGSKNSLRNVEFHLVEWDHHQVMGLKALLNGSIRRVVFQKNRFKGEAFSELCEILVKRNGEIKEVVFSESGIGPDGAGLIASALKENDSLEELQIWEDSIGSKGAEELSKMIEINSTLKVLTIFDSSSSITATSLISAALGRNRAMEFHIWGSENGGKSKTSKVVEFFPADSNLRIYRLNISGACRVACALGMNCTVKSLNLTGIRLKSRWAKEFRWVLEQNHSLVEVNLSKTCLKDKAVVYVAAGLFKNRTLERLYLDGNWYGSIAIDHLLCPLSRFSALQIQANVTLKSVTFGGGKTKIGREGLSAILRMLTTNESLSHLGIYEDENLRPEEFVKIFKSLERNASLRCLSLKGCKGVRGEAVLQAIMETLQVNPWIEKIDLTGTPLQISGMSSGIYQRLGQNEHTEPEGDRDLLKDMPMVMPKSCRVFLCGQEYAGKRTLCQSISQNFSSPNLPYIDQVKTLLSPIDQAVRPGGMKIKTFKDEDTKISIWNLAGQHEFYSLHDLMFPSHGSASIFLIITSLFRKPSNREQKTPSEVEEDIQYWLRFVVSNSRRAVQQCTLPSVTVVLTHYDKINQSTQNLQQIVSSIQRVKDKFQGFVEFYQTVFTVDARSSASVGKLSHHIRKTSRTVLQRAPRVYRLCNDLIQILSDWRAENHKKPVMRWKEFDELCQIKVPALRIRRHSNKEKVESRRRAMASCLHHIGEVIYFDDLGFLTLDNEWFCTEVLGQLTRLDIMKHTTNGFISRKELEKVLKDSLQGHIIPGMGNLKVFENLEAGDLVSMMLKMELGYEQNPSDPNSLLLIPATLEEGRGRAQRWQLNSADCLFTGRHLECDDSSRTFITPGFFPRLQVHLHNRIMALKDQHGATYNLEKFLISININGIHIRVELGGQLGYYIDVLACSNKSLTETLRPIQQLVIPAIHSLCQGVSLTESIMRPECIRNLIPPKYRKNQTIPVPVLKQALLSVPADGMYDYQHTWSQVMDSGKLIVSDGFDFARDLLSDDDFREVLHRRYHDLYNLAAELQVPSENITEGLENPTSGRVEPTFGGIAKGVEEVLQRLKIIEHEIRDLKQEIQGLRYYENRLLFELHHKVNYLLHYSLQVEERKVPSMFYFVQTENFSRRLVTTIISGMTALRLHMLCEYRREMHVVEDQLGCEVMQVNNMAVKSLAPYMTAFMKLLTFGLRIGAHLAGGMGQLIPDLSREVARLADSSLMMGAAGAMAAGMVGAAATRSKNPSTDIRSDQRAAQQWIVDFLRDRGCSSGKDIAEKFGLWRVRYRDDGQIAWICSRHMHIREQEIIALPI</sequence>
<dbReference type="InterPro" id="IPR032675">
    <property type="entry name" value="LRR_dom_sf"/>
</dbReference>
<dbReference type="InterPro" id="IPR027417">
    <property type="entry name" value="P-loop_NTPase"/>
</dbReference>
<keyword evidence="1" id="KW-0677">Repeat</keyword>
<dbReference type="Pfam" id="PF25497">
    <property type="entry name" value="COR-B"/>
    <property type="match status" value="1"/>
</dbReference>